<dbReference type="InParanoid" id="E0VGR7"/>
<gene>
    <name evidence="3" type="primary">8240156</name>
    <name evidence="2" type="ORF">Phum_PHUM191320</name>
</gene>
<dbReference type="FunCoup" id="E0VGR7">
    <property type="interactions" value="381"/>
</dbReference>
<dbReference type="CDD" id="cd19177">
    <property type="entry name" value="SET_SETD4"/>
    <property type="match status" value="1"/>
</dbReference>
<reference evidence="3" key="3">
    <citation type="submission" date="2021-02" db="UniProtKB">
        <authorList>
            <consortium name="EnsemblMetazoa"/>
        </authorList>
    </citation>
    <scope>IDENTIFICATION</scope>
    <source>
        <strain evidence="3">USDA</strain>
    </source>
</reference>
<dbReference type="PROSITE" id="PS50280">
    <property type="entry name" value="SET"/>
    <property type="match status" value="1"/>
</dbReference>
<dbReference type="GO" id="GO:0016279">
    <property type="term" value="F:protein-lysine N-methyltransferase activity"/>
    <property type="evidence" value="ECO:0007669"/>
    <property type="project" value="InterPro"/>
</dbReference>
<organism>
    <name type="scientific">Pediculus humanus subsp. corporis</name>
    <name type="common">Body louse</name>
    <dbReference type="NCBI Taxonomy" id="121224"/>
    <lineage>
        <taxon>Eukaryota</taxon>
        <taxon>Metazoa</taxon>
        <taxon>Ecdysozoa</taxon>
        <taxon>Arthropoda</taxon>
        <taxon>Hexapoda</taxon>
        <taxon>Insecta</taxon>
        <taxon>Pterygota</taxon>
        <taxon>Neoptera</taxon>
        <taxon>Paraneoptera</taxon>
        <taxon>Psocodea</taxon>
        <taxon>Troctomorpha</taxon>
        <taxon>Phthiraptera</taxon>
        <taxon>Anoplura</taxon>
        <taxon>Pediculidae</taxon>
        <taxon>Pediculus</taxon>
    </lineage>
</organism>
<dbReference type="VEuPathDB" id="VectorBase:PHUM191320"/>
<dbReference type="InterPro" id="IPR001214">
    <property type="entry name" value="SET_dom"/>
</dbReference>
<dbReference type="EnsemblMetazoa" id="PHUM191320-RA">
    <property type="protein sequence ID" value="PHUM191320-PA"/>
    <property type="gene ID" value="PHUM191320"/>
</dbReference>
<evidence type="ECO:0000313" key="4">
    <source>
        <dbReference type="Proteomes" id="UP000009046"/>
    </source>
</evidence>
<dbReference type="GeneID" id="8240156"/>
<dbReference type="OrthoDB" id="341421at2759"/>
<dbReference type="EMBL" id="DS235151">
    <property type="protein sequence ID" value="EEB12573.1"/>
    <property type="molecule type" value="Genomic_DNA"/>
</dbReference>
<dbReference type="InterPro" id="IPR050600">
    <property type="entry name" value="SETD3_SETD6_MTase"/>
</dbReference>
<dbReference type="InterPro" id="IPR044429">
    <property type="entry name" value="SETD4_SET"/>
</dbReference>
<dbReference type="eggNOG" id="KOG1337">
    <property type="taxonomic scope" value="Eukaryota"/>
</dbReference>
<dbReference type="Gene3D" id="3.90.1410.10">
    <property type="entry name" value="set domain protein methyltransferase, domain 1"/>
    <property type="match status" value="1"/>
</dbReference>
<proteinExistence type="predicted"/>
<protein>
    <submittedName>
        <fullName evidence="2 3">SET domain-containing protein, putative</fullName>
    </submittedName>
</protein>
<reference evidence="2" key="2">
    <citation type="submission" date="2007-04" db="EMBL/GenBank/DDBJ databases">
        <title>The genome of the human body louse.</title>
        <authorList>
            <consortium name="The Human Body Louse Genome Consortium"/>
            <person name="Kirkness E."/>
            <person name="Walenz B."/>
            <person name="Hass B."/>
            <person name="Bruggner R."/>
            <person name="Strausberg R."/>
        </authorList>
    </citation>
    <scope>NUCLEOTIDE SEQUENCE</scope>
    <source>
        <strain evidence="2">USDA</strain>
    </source>
</reference>
<feature type="domain" description="SET" evidence="1">
    <location>
        <begin position="36"/>
        <end position="254"/>
    </location>
</feature>
<dbReference type="CTD" id="8240156"/>
<dbReference type="STRING" id="121224.E0VGR7"/>
<dbReference type="KEGG" id="phu:Phum_PHUM191320"/>
<dbReference type="OMA" id="QMANGRW"/>
<evidence type="ECO:0000313" key="2">
    <source>
        <dbReference type="EMBL" id="EEB12573.1"/>
    </source>
</evidence>
<dbReference type="EMBL" id="AAZO01002220">
    <property type="status" value="NOT_ANNOTATED_CDS"/>
    <property type="molecule type" value="Genomic_DNA"/>
</dbReference>
<sequence length="399" mass="46967">MGRTKRMRRNKLLKVQSSHDCSDIINLQKSIKLKCKHLKIGFFNDTGRGVKCRKKLEKGDLLIALPLNLLITPTSQSDAYKFLNDENIVDPQLRLSIFLMYENHLKNDSKYFNYIQTLPQSYSNVYFCTDSEIQLLPDLIKKLVVTQKTDLEFLFEKLQNNLNDEICSHCDKSIKKLYNRYEFIWAWFTVNTRSVYYEDKSMRKKSLALAPFLDMFNHSSDANTKMYIDFDNELYILKTLNSFRKHQQIFIKYGPHSNLKLLIEYGFIIPCNHYDFIEFSFDDVITSAREINSEFGNLSKLKWNLLQKNHLNKNLLINLDGFSWNFNSLLYLIVTRDVDVSLIKSKIYSNELNPAEFTSKKSIEFLSALDKMNVLNDTTISYETVKQLLKIYINLLQKI</sequence>
<dbReference type="HOGENOM" id="CLU_029120_3_0_1"/>
<dbReference type="RefSeq" id="XP_002425311.1">
    <property type="nucleotide sequence ID" value="XM_002425266.1"/>
</dbReference>
<dbReference type="SUPFAM" id="SSF82199">
    <property type="entry name" value="SET domain"/>
    <property type="match status" value="1"/>
</dbReference>
<evidence type="ECO:0000313" key="3">
    <source>
        <dbReference type="EnsemblMetazoa" id="PHUM191320-PA"/>
    </source>
</evidence>
<dbReference type="Proteomes" id="UP000009046">
    <property type="component" value="Unassembled WGS sequence"/>
</dbReference>
<name>E0VGR7_PEDHC</name>
<dbReference type="PANTHER" id="PTHR13271">
    <property type="entry name" value="UNCHARACTERIZED PUTATIVE METHYLTRANSFERASE"/>
    <property type="match status" value="1"/>
</dbReference>
<dbReference type="Pfam" id="PF00856">
    <property type="entry name" value="SET"/>
    <property type="match status" value="1"/>
</dbReference>
<keyword evidence="4" id="KW-1185">Reference proteome</keyword>
<dbReference type="PANTHER" id="PTHR13271:SF151">
    <property type="entry name" value="SET DOMAIN-CONTAINING PROTEIN 4"/>
    <property type="match status" value="1"/>
</dbReference>
<dbReference type="InterPro" id="IPR046341">
    <property type="entry name" value="SET_dom_sf"/>
</dbReference>
<reference evidence="2" key="1">
    <citation type="submission" date="2007-04" db="EMBL/GenBank/DDBJ databases">
        <title>Annotation of Pediculus humanus corporis strain USDA.</title>
        <authorList>
            <person name="Kirkness E."/>
            <person name="Hannick L."/>
            <person name="Hass B."/>
            <person name="Bruggner R."/>
            <person name="Lawson D."/>
            <person name="Bidwell S."/>
            <person name="Joardar V."/>
            <person name="Caler E."/>
            <person name="Walenz B."/>
            <person name="Inman J."/>
            <person name="Schobel S."/>
            <person name="Galinsky K."/>
            <person name="Amedeo P."/>
            <person name="Strausberg R."/>
        </authorList>
    </citation>
    <scope>NUCLEOTIDE SEQUENCE</scope>
    <source>
        <strain evidence="2">USDA</strain>
    </source>
</reference>
<evidence type="ECO:0000259" key="1">
    <source>
        <dbReference type="PROSITE" id="PS50280"/>
    </source>
</evidence>
<accession>E0VGR7</accession>
<dbReference type="AlphaFoldDB" id="E0VGR7"/>